<accession>A0A927CCY5</accession>
<dbReference type="PIRSF" id="PIRSF020606">
    <property type="entry name" value="UCP020606"/>
    <property type="match status" value="1"/>
</dbReference>
<keyword evidence="1" id="KW-0812">Transmembrane</keyword>
<dbReference type="InterPro" id="IPR058534">
    <property type="entry name" value="YjdF"/>
</dbReference>
<feature type="transmembrane region" description="Helical" evidence="1">
    <location>
        <begin position="202"/>
        <end position="219"/>
    </location>
</feature>
<evidence type="ECO:0000313" key="2">
    <source>
        <dbReference type="EMBL" id="MBD2865164.1"/>
    </source>
</evidence>
<sequence>MDRDFTAPHPKHTRPSSTPLLLNPHIPFWRNRVLQLLIVVYAAFWIHMAFSPTNRMQWLMENMLPVTVVLALVFTYRKYRLSTLSYLLLFGFFCLHTYAAHFTYQNTPFDVWLKSAFHTKRSYFDRIVHFAFGLLWAYPVRELLVRKANLRGVWAYAVSVSIVFGCSALFEILEMVVALIGGQAGEDYMGMQGDLFDSQKDMALGLAGTVVAMGVLAWINKHRNTAR</sequence>
<organism evidence="2 3">
    <name type="scientific">Paenibacillus oceani</name>
    <dbReference type="NCBI Taxonomy" id="2772510"/>
    <lineage>
        <taxon>Bacteria</taxon>
        <taxon>Bacillati</taxon>
        <taxon>Bacillota</taxon>
        <taxon>Bacilli</taxon>
        <taxon>Bacillales</taxon>
        <taxon>Paenibacillaceae</taxon>
        <taxon>Paenibacillus</taxon>
    </lineage>
</organism>
<dbReference type="AlphaFoldDB" id="A0A927CCY5"/>
<keyword evidence="3" id="KW-1185">Reference proteome</keyword>
<evidence type="ECO:0000313" key="3">
    <source>
        <dbReference type="Proteomes" id="UP000639396"/>
    </source>
</evidence>
<feature type="transmembrane region" description="Helical" evidence="1">
    <location>
        <begin position="83"/>
        <end position="103"/>
    </location>
</feature>
<gene>
    <name evidence="2" type="ORF">IDH45_24590</name>
</gene>
<keyword evidence="1" id="KW-0472">Membrane</keyword>
<protein>
    <submittedName>
        <fullName evidence="2">DUF2238 domain-containing protein</fullName>
    </submittedName>
</protein>
<dbReference type="Proteomes" id="UP000639396">
    <property type="component" value="Unassembled WGS sequence"/>
</dbReference>
<dbReference type="EMBL" id="JACXJA010000038">
    <property type="protein sequence ID" value="MBD2865164.1"/>
    <property type="molecule type" value="Genomic_DNA"/>
</dbReference>
<reference evidence="2" key="1">
    <citation type="submission" date="2020-09" db="EMBL/GenBank/DDBJ databases">
        <title>A novel bacterium of genus Paenibacillus, isolated from South China Sea.</title>
        <authorList>
            <person name="Huang H."/>
            <person name="Mo K."/>
            <person name="Hu Y."/>
        </authorList>
    </citation>
    <scope>NUCLEOTIDE SEQUENCE</scope>
    <source>
        <strain evidence="2">IB182363</strain>
    </source>
</reference>
<evidence type="ECO:0000256" key="1">
    <source>
        <dbReference type="SAM" id="Phobius"/>
    </source>
</evidence>
<dbReference type="Pfam" id="PF09997">
    <property type="entry name" value="DUF2238"/>
    <property type="match status" value="1"/>
</dbReference>
<name>A0A927CCY5_9BACL</name>
<keyword evidence="1" id="KW-1133">Transmembrane helix</keyword>
<feature type="transmembrane region" description="Helical" evidence="1">
    <location>
        <begin position="153"/>
        <end position="182"/>
    </location>
</feature>
<proteinExistence type="predicted"/>
<comment type="caution">
    <text evidence="2">The sequence shown here is derived from an EMBL/GenBank/DDBJ whole genome shotgun (WGS) entry which is preliminary data.</text>
</comment>
<feature type="transmembrane region" description="Helical" evidence="1">
    <location>
        <begin position="33"/>
        <end position="50"/>
    </location>
</feature>
<dbReference type="InterPro" id="IPR014509">
    <property type="entry name" value="YjdF-like"/>
</dbReference>
<dbReference type="RefSeq" id="WP_190930785.1">
    <property type="nucleotide sequence ID" value="NZ_JACXJA010000038.1"/>
</dbReference>
<feature type="transmembrane region" description="Helical" evidence="1">
    <location>
        <begin position="123"/>
        <end position="141"/>
    </location>
</feature>
<feature type="transmembrane region" description="Helical" evidence="1">
    <location>
        <begin position="56"/>
        <end position="76"/>
    </location>
</feature>